<gene>
    <name evidence="3" type="ORF">ACIGXA_21170</name>
</gene>
<evidence type="ECO:0000313" key="4">
    <source>
        <dbReference type="Proteomes" id="UP001614394"/>
    </source>
</evidence>
<dbReference type="PRINTS" id="PR01438">
    <property type="entry name" value="UNVRSLSTRESS"/>
</dbReference>
<dbReference type="PANTHER" id="PTHR31964">
    <property type="entry name" value="ADENINE NUCLEOTIDE ALPHA HYDROLASES-LIKE SUPERFAMILY PROTEIN"/>
    <property type="match status" value="1"/>
</dbReference>
<evidence type="ECO:0000313" key="3">
    <source>
        <dbReference type="EMBL" id="MFI9103033.1"/>
    </source>
</evidence>
<dbReference type="Gene3D" id="3.40.50.620">
    <property type="entry name" value="HUPs"/>
    <property type="match status" value="1"/>
</dbReference>
<dbReference type="InterPro" id="IPR006015">
    <property type="entry name" value="Universal_stress_UspA"/>
</dbReference>
<dbReference type="RefSeq" id="WP_399651448.1">
    <property type="nucleotide sequence ID" value="NZ_JBITYG010000006.1"/>
</dbReference>
<protein>
    <submittedName>
        <fullName evidence="3">Universal stress protein</fullName>
    </submittedName>
</protein>
<dbReference type="EMBL" id="JBITYG010000006">
    <property type="protein sequence ID" value="MFI9103033.1"/>
    <property type="molecule type" value="Genomic_DNA"/>
</dbReference>
<comment type="caution">
    <text evidence="3">The sequence shown here is derived from an EMBL/GenBank/DDBJ whole genome shotgun (WGS) entry which is preliminary data.</text>
</comment>
<reference evidence="3 4" key="1">
    <citation type="submission" date="2024-10" db="EMBL/GenBank/DDBJ databases">
        <title>The Natural Products Discovery Center: Release of the First 8490 Sequenced Strains for Exploring Actinobacteria Biosynthetic Diversity.</title>
        <authorList>
            <person name="Kalkreuter E."/>
            <person name="Kautsar S.A."/>
            <person name="Yang D."/>
            <person name="Bader C.D."/>
            <person name="Teijaro C.N."/>
            <person name="Fluegel L."/>
            <person name="Davis C.M."/>
            <person name="Simpson J.R."/>
            <person name="Lauterbach L."/>
            <person name="Steele A.D."/>
            <person name="Gui C."/>
            <person name="Meng S."/>
            <person name="Li G."/>
            <person name="Viehrig K."/>
            <person name="Ye F."/>
            <person name="Su P."/>
            <person name="Kiefer A.F."/>
            <person name="Nichols A."/>
            <person name="Cepeda A.J."/>
            <person name="Yan W."/>
            <person name="Fan B."/>
            <person name="Jiang Y."/>
            <person name="Adhikari A."/>
            <person name="Zheng C.-J."/>
            <person name="Schuster L."/>
            <person name="Cowan T.M."/>
            <person name="Smanski M.J."/>
            <person name="Chevrette M.G."/>
            <person name="De Carvalho L.P.S."/>
            <person name="Shen B."/>
        </authorList>
    </citation>
    <scope>NUCLEOTIDE SEQUENCE [LARGE SCALE GENOMIC DNA]</scope>
    <source>
        <strain evidence="3 4">NPDC053399</strain>
    </source>
</reference>
<name>A0ABW8C9D7_9ACTN</name>
<dbReference type="Pfam" id="PF00582">
    <property type="entry name" value="Usp"/>
    <property type="match status" value="1"/>
</dbReference>
<dbReference type="InterPro" id="IPR006016">
    <property type="entry name" value="UspA"/>
</dbReference>
<proteinExistence type="inferred from homology"/>
<dbReference type="InterPro" id="IPR014729">
    <property type="entry name" value="Rossmann-like_a/b/a_fold"/>
</dbReference>
<dbReference type="PANTHER" id="PTHR31964:SF113">
    <property type="entry name" value="USPA DOMAIN-CONTAINING PROTEIN"/>
    <property type="match status" value="1"/>
</dbReference>
<sequence>MPQQTGELARRVVVGVDGSECSKSALKWAMTYARMTDATVEAITTWQNPDTYVYSYGWAPGLIDISEIPASIRKNLDAAIADVSGQFERPVEVLARVVEGHPAEVLLEAAVGAQLLTVGSRGHGTFAGILLGSVSQHCVQHAPCPVVVVPE</sequence>
<organism evidence="3 4">
    <name type="scientific">Streptomyces fildesensis</name>
    <dbReference type="NCBI Taxonomy" id="375757"/>
    <lineage>
        <taxon>Bacteria</taxon>
        <taxon>Bacillati</taxon>
        <taxon>Actinomycetota</taxon>
        <taxon>Actinomycetes</taxon>
        <taxon>Kitasatosporales</taxon>
        <taxon>Streptomycetaceae</taxon>
        <taxon>Streptomyces</taxon>
    </lineage>
</organism>
<dbReference type="Proteomes" id="UP001614394">
    <property type="component" value="Unassembled WGS sequence"/>
</dbReference>
<dbReference type="CDD" id="cd23659">
    <property type="entry name" value="USP_At3g01520-like"/>
    <property type="match status" value="1"/>
</dbReference>
<evidence type="ECO:0000259" key="2">
    <source>
        <dbReference type="Pfam" id="PF00582"/>
    </source>
</evidence>
<feature type="domain" description="UspA" evidence="2">
    <location>
        <begin position="10"/>
        <end position="150"/>
    </location>
</feature>
<comment type="similarity">
    <text evidence="1">Belongs to the universal stress protein A family.</text>
</comment>
<keyword evidence="4" id="KW-1185">Reference proteome</keyword>
<evidence type="ECO:0000256" key="1">
    <source>
        <dbReference type="ARBA" id="ARBA00008791"/>
    </source>
</evidence>
<dbReference type="SUPFAM" id="SSF52402">
    <property type="entry name" value="Adenine nucleotide alpha hydrolases-like"/>
    <property type="match status" value="1"/>
</dbReference>
<accession>A0ABW8C9D7</accession>